<evidence type="ECO:0000313" key="2">
    <source>
        <dbReference type="Proteomes" id="UP001597474"/>
    </source>
</evidence>
<organism evidence="1 2">
    <name type="scientific">Sulfitobacter aestuarii</name>
    <dbReference type="NCBI Taxonomy" id="2161676"/>
    <lineage>
        <taxon>Bacteria</taxon>
        <taxon>Pseudomonadati</taxon>
        <taxon>Pseudomonadota</taxon>
        <taxon>Alphaproteobacteria</taxon>
        <taxon>Rhodobacterales</taxon>
        <taxon>Roseobacteraceae</taxon>
        <taxon>Sulfitobacter</taxon>
    </lineage>
</organism>
<name>A0ABW5U4D8_9RHOB</name>
<reference evidence="2" key="1">
    <citation type="journal article" date="2019" name="Int. J. Syst. Evol. Microbiol.">
        <title>The Global Catalogue of Microorganisms (GCM) 10K type strain sequencing project: providing services to taxonomists for standard genome sequencing and annotation.</title>
        <authorList>
            <consortium name="The Broad Institute Genomics Platform"/>
            <consortium name="The Broad Institute Genome Sequencing Center for Infectious Disease"/>
            <person name="Wu L."/>
            <person name="Ma J."/>
        </authorList>
    </citation>
    <scope>NUCLEOTIDE SEQUENCE [LARGE SCALE GENOMIC DNA]</scope>
    <source>
        <strain evidence="2">TISTR 2562</strain>
    </source>
</reference>
<keyword evidence="2" id="KW-1185">Reference proteome</keyword>
<gene>
    <name evidence="1" type="ORF">ACFSUD_08410</name>
</gene>
<dbReference type="RefSeq" id="WP_386373350.1">
    <property type="nucleotide sequence ID" value="NZ_JBHUMP010000005.1"/>
</dbReference>
<dbReference type="Proteomes" id="UP001597474">
    <property type="component" value="Unassembled WGS sequence"/>
</dbReference>
<protein>
    <submittedName>
        <fullName evidence="1">Uncharacterized protein</fullName>
    </submittedName>
</protein>
<comment type="caution">
    <text evidence="1">The sequence shown here is derived from an EMBL/GenBank/DDBJ whole genome shotgun (WGS) entry which is preliminary data.</text>
</comment>
<sequence length="109" mass="12182">MGERESLSKEHKEYTADIIIRDAKIQAAVYAATNEVNVLEALLTEQVFKDEQHVKTVPLVVFEDFMQSKVKAKTRRRVINSSGIEIADWAGGPDDVLAKIDQLLKARAA</sequence>
<proteinExistence type="predicted"/>
<evidence type="ECO:0000313" key="1">
    <source>
        <dbReference type="EMBL" id="MFD2739587.1"/>
    </source>
</evidence>
<dbReference type="EMBL" id="JBHUMP010000005">
    <property type="protein sequence ID" value="MFD2739587.1"/>
    <property type="molecule type" value="Genomic_DNA"/>
</dbReference>
<accession>A0ABW5U4D8</accession>